<feature type="domain" description="ATPase AAA-type core" evidence="3">
    <location>
        <begin position="271"/>
        <end position="336"/>
    </location>
</feature>
<dbReference type="GO" id="GO:0005524">
    <property type="term" value="F:ATP binding"/>
    <property type="evidence" value="ECO:0007669"/>
    <property type="project" value="UniProtKB-KW"/>
</dbReference>
<accession>Q1Q5C0</accession>
<dbReference type="GO" id="GO:0016887">
    <property type="term" value="F:ATP hydrolysis activity"/>
    <property type="evidence" value="ECO:0007669"/>
    <property type="project" value="InterPro"/>
</dbReference>
<dbReference type="AlphaFoldDB" id="Q1Q5C0"/>
<dbReference type="Pfam" id="PF00004">
    <property type="entry name" value="AAA"/>
    <property type="match status" value="1"/>
</dbReference>
<dbReference type="RefSeq" id="WP_169704398.1">
    <property type="nucleotide sequence ID" value="NZ_OCTL01000150.1"/>
</dbReference>
<proteinExistence type="predicted"/>
<dbReference type="PANTHER" id="PTHR42960">
    <property type="entry name" value="YCF46 PROTEIN"/>
    <property type="match status" value="1"/>
</dbReference>
<keyword evidence="2" id="KW-0067">ATP-binding</keyword>
<dbReference type="InterPro" id="IPR052381">
    <property type="entry name" value="AAA_domain_protein"/>
</dbReference>
<dbReference type="PANTHER" id="PTHR42960:SF1">
    <property type="entry name" value="YCF46 PROTEIN"/>
    <property type="match status" value="1"/>
</dbReference>
<dbReference type="InterPro" id="IPR003959">
    <property type="entry name" value="ATPase_AAA_core"/>
</dbReference>
<name>Q1Q5C0_KUEST</name>
<sequence>MLKQYLSAGYPILAVKTCEPERAEKELLWELFNAQYENGTQPYHCHSWDIVNDIRQWGVIDSDNGTRQLSYSSVQGGRTQEDDMLPPEIFPLKWLSRQESNTVLFVWNYHKFLVPHAIHTIQSLQNFRDEWKQCQKALVMLVPDIEVVTELDKSITIIDFDLPDKAKIVGVLEELAEGNNITVSNGQKENLSNTAMGLTLFEAENAFALSFSHEHNTFDPRVVMEQKAQMVKKNATLEYSHFEETFDSIGGLENLKQFSSRIIQSPLSRGVLLLGIPGVGKSMLAKALGNEAGIPTLSLDLGRVFGSLVGQSEGKIREATRIIDAMAPCILFCDEINPGLLAA</sequence>
<dbReference type="Gene3D" id="3.40.50.300">
    <property type="entry name" value="P-loop containing nucleotide triphosphate hydrolases"/>
    <property type="match status" value="1"/>
</dbReference>
<evidence type="ECO:0000313" key="4">
    <source>
        <dbReference type="EMBL" id="CAJ75204.1"/>
    </source>
</evidence>
<dbReference type="SUPFAM" id="SSF52540">
    <property type="entry name" value="P-loop containing nucleoside triphosphate hydrolases"/>
    <property type="match status" value="1"/>
</dbReference>
<evidence type="ECO:0000259" key="3">
    <source>
        <dbReference type="Pfam" id="PF00004"/>
    </source>
</evidence>
<evidence type="ECO:0000256" key="1">
    <source>
        <dbReference type="ARBA" id="ARBA00022741"/>
    </source>
</evidence>
<organism evidence="4">
    <name type="scientific">Kuenenia stuttgartiensis</name>
    <dbReference type="NCBI Taxonomy" id="174633"/>
    <lineage>
        <taxon>Bacteria</taxon>
        <taxon>Pseudomonadati</taxon>
        <taxon>Planctomycetota</taxon>
        <taxon>Candidatus Brocadiia</taxon>
        <taxon>Candidatus Brocadiales</taxon>
        <taxon>Candidatus Brocadiaceae</taxon>
        <taxon>Candidatus Kuenenia</taxon>
    </lineage>
</organism>
<keyword evidence="1" id="KW-0547">Nucleotide-binding</keyword>
<dbReference type="EMBL" id="CT573071">
    <property type="protein sequence ID" value="CAJ75204.1"/>
    <property type="molecule type" value="Genomic_DNA"/>
</dbReference>
<evidence type="ECO:0000256" key="2">
    <source>
        <dbReference type="ARBA" id="ARBA00022840"/>
    </source>
</evidence>
<reference evidence="4" key="1">
    <citation type="journal article" date="2006" name="Nature">
        <title>Deciphering the evolution and metabolism of an anammox bacterium from a community genome.</title>
        <authorList>
            <person name="Strous M."/>
            <person name="Pelletier E."/>
            <person name="Mangenot S."/>
            <person name="Rattei T."/>
            <person name="Lehner A."/>
            <person name="Taylor M.W."/>
            <person name="Horn M."/>
            <person name="Daims H."/>
            <person name="Bartol-Mavel D."/>
            <person name="Wincker P."/>
            <person name="Barbe V."/>
            <person name="Fonknechten N."/>
            <person name="Vallenet D."/>
            <person name="Segurens B."/>
            <person name="Schenowitz-Truong C."/>
            <person name="Medigue C."/>
            <person name="Collingro A."/>
            <person name="Snel B."/>
            <person name="Dutilh B.E."/>
            <person name="OpDenCamp H.J.M."/>
            <person name="vanDerDrift C."/>
            <person name="Cirpus I."/>
            <person name="vanDePas-Schoonen K.T."/>
            <person name="Harhangi H.R."/>
            <person name="vanNiftrik L."/>
            <person name="Schmid M."/>
            <person name="Keltjens J."/>
            <person name="vanDeVossenberg J."/>
            <person name="Kartal B."/>
            <person name="Meier H."/>
            <person name="Frishman D."/>
            <person name="Huynen M.A."/>
            <person name="Mewes H."/>
            <person name="Weissenbach J."/>
            <person name="Jetten M.S.M."/>
            <person name="Wagner M."/>
            <person name="LePaslier D."/>
        </authorList>
    </citation>
    <scope>NUCLEOTIDE SEQUENCE</scope>
</reference>
<reference evidence="4" key="2">
    <citation type="submission" date="2006-01" db="EMBL/GenBank/DDBJ databases">
        <authorList>
            <person name="Genoscope"/>
        </authorList>
    </citation>
    <scope>NUCLEOTIDE SEQUENCE</scope>
</reference>
<protein>
    <recommendedName>
        <fullName evidence="3">ATPase AAA-type core domain-containing protein</fullName>
    </recommendedName>
</protein>
<dbReference type="InterPro" id="IPR027417">
    <property type="entry name" value="P-loop_NTPase"/>
</dbReference>
<gene>
    <name evidence="4" type="ORF">kuste4442</name>
</gene>